<reference evidence="2 3" key="1">
    <citation type="submission" date="2019-04" db="EMBL/GenBank/DDBJ databases">
        <authorList>
            <person name="Li Y."/>
            <person name="Wang J."/>
        </authorList>
    </citation>
    <scope>NUCLEOTIDE SEQUENCE [LARGE SCALE GENOMIC DNA]</scope>
    <source>
        <strain evidence="2 3">DSM 14668</strain>
    </source>
</reference>
<proteinExistence type="predicted"/>
<feature type="region of interest" description="Disordered" evidence="1">
    <location>
        <begin position="17"/>
        <end position="80"/>
    </location>
</feature>
<keyword evidence="3" id="KW-1185">Reference proteome</keyword>
<evidence type="ECO:0000256" key="1">
    <source>
        <dbReference type="SAM" id="MobiDB-lite"/>
    </source>
</evidence>
<feature type="compositionally biased region" description="Low complexity" evidence="1">
    <location>
        <begin position="36"/>
        <end position="65"/>
    </location>
</feature>
<name>A0A4U1J2Z3_9BACT</name>
<gene>
    <name evidence="2" type="ORF">E8A74_31520</name>
</gene>
<dbReference type="Proteomes" id="UP000309215">
    <property type="component" value="Unassembled WGS sequence"/>
</dbReference>
<dbReference type="RefSeq" id="WP_136932819.1">
    <property type="nucleotide sequence ID" value="NZ_SSMQ01000040.1"/>
</dbReference>
<comment type="caution">
    <text evidence="2">The sequence shown here is derived from an EMBL/GenBank/DDBJ whole genome shotgun (WGS) entry which is preliminary data.</text>
</comment>
<dbReference type="OrthoDB" id="5510172at2"/>
<evidence type="ECO:0000313" key="3">
    <source>
        <dbReference type="Proteomes" id="UP000309215"/>
    </source>
</evidence>
<dbReference type="AlphaFoldDB" id="A0A4U1J2Z3"/>
<accession>A0A4U1J2Z3</accession>
<protein>
    <submittedName>
        <fullName evidence="2">Uncharacterized protein</fullName>
    </submittedName>
</protein>
<evidence type="ECO:0000313" key="2">
    <source>
        <dbReference type="EMBL" id="TKD01373.1"/>
    </source>
</evidence>
<feature type="compositionally biased region" description="Basic and acidic residues" evidence="1">
    <location>
        <begin position="66"/>
        <end position="80"/>
    </location>
</feature>
<sequence>MVRSLAALTFVLALLPACGPAKEPETPEGSGENAAKEAAPAETKPAEETPAAEAKPESEAPAAEAKAPERKPAEAKALSESESLAKEIIKGGGRRIGWSASKKLFVVPMEKRTESTGSLDIHFYGDDGQSRDPMRICQPGECEEHLDEKVAEVLPKLAAKLEEGGFVAIRGIGWPDNRDDLDVSSLSMKLKWSKGKIEGVKEGEKKTVAFTAVGGRLDISALKAIYIVPDSKLLGVFGTPSKPGFVQTFHVVKMP</sequence>
<organism evidence="2 3">
    <name type="scientific">Polyangium fumosum</name>
    <dbReference type="NCBI Taxonomy" id="889272"/>
    <lineage>
        <taxon>Bacteria</taxon>
        <taxon>Pseudomonadati</taxon>
        <taxon>Myxococcota</taxon>
        <taxon>Polyangia</taxon>
        <taxon>Polyangiales</taxon>
        <taxon>Polyangiaceae</taxon>
        <taxon>Polyangium</taxon>
    </lineage>
</organism>
<dbReference type="EMBL" id="SSMQ01000040">
    <property type="protein sequence ID" value="TKD01373.1"/>
    <property type="molecule type" value="Genomic_DNA"/>
</dbReference>